<name>A0A5B9E1Y2_9GAMM</name>
<dbReference type="NCBIfam" id="NF047561">
    <property type="entry name" value="orf58_phage_fam"/>
    <property type="match status" value="1"/>
</dbReference>
<organism evidence="1 2">
    <name type="scientific">Rhodanobacter glycinis</name>
    <dbReference type="NCBI Taxonomy" id="582702"/>
    <lineage>
        <taxon>Bacteria</taxon>
        <taxon>Pseudomonadati</taxon>
        <taxon>Pseudomonadota</taxon>
        <taxon>Gammaproteobacteria</taxon>
        <taxon>Lysobacterales</taxon>
        <taxon>Rhodanobacteraceae</taxon>
        <taxon>Rhodanobacter</taxon>
    </lineage>
</organism>
<gene>
    <name evidence="1" type="ORF">CS053_08455</name>
</gene>
<proteinExistence type="predicted"/>
<protein>
    <submittedName>
        <fullName evidence="1">Uncharacterized protein</fullName>
    </submittedName>
</protein>
<sequence>MTEQYLRKVRLIIGGSANTGVASDPNAGIDLSEMHIVFQVKNATSQSLKSAHITIYNLSSATANQIQNEFTRIELSAGYGDQLGLIFQGEVAIVRNGKLNATDTFVDIIAQDGDTAYNYAVSNRTLAKGWTPDTLYGAMLQDLQPYGVTAGYKPAFSTESASRGRACYGMTRDYLRDLAEQQGCEWGIEDGKLNFIPSNSYILGEAFVLNAQSGLIGTPTQTTGGIEITSLLNAQIKAGGQVRIDNASLATETIRKQLSVQTPQLVAGTDRDGSYKALLVEHSGDTRGQEWYTRMICVAVDPTAAFPLVGPALLAVPDGGG</sequence>
<dbReference type="Proteomes" id="UP000321807">
    <property type="component" value="Chromosome"/>
</dbReference>
<dbReference type="RefSeq" id="WP_147627123.1">
    <property type="nucleotide sequence ID" value="NZ_CP042807.1"/>
</dbReference>
<reference evidence="1 2" key="1">
    <citation type="submission" date="2019-08" db="EMBL/GenBank/DDBJ databases">
        <title>Complete genome sequence of Rhodanobacter glycinis strain T01E-68 isolated from tomato root.</title>
        <authorList>
            <person name="Weon H.-Y."/>
            <person name="Lee S.A."/>
        </authorList>
    </citation>
    <scope>NUCLEOTIDE SEQUENCE [LARGE SCALE GENOMIC DNA]</scope>
    <source>
        <strain evidence="1 2">T01E-68</strain>
    </source>
</reference>
<dbReference type="EMBL" id="CP042807">
    <property type="protein sequence ID" value="QEE24530.1"/>
    <property type="molecule type" value="Genomic_DNA"/>
</dbReference>
<dbReference type="AlphaFoldDB" id="A0A5B9E1Y2"/>
<evidence type="ECO:0000313" key="1">
    <source>
        <dbReference type="EMBL" id="QEE24530.1"/>
    </source>
</evidence>
<dbReference type="KEGG" id="rgl:CS053_08455"/>
<accession>A0A5B9E1Y2</accession>
<evidence type="ECO:0000313" key="2">
    <source>
        <dbReference type="Proteomes" id="UP000321807"/>
    </source>
</evidence>